<sequence>MEQKPTTLSKNNSARSEGIKQAIEQDKTTKSAWVGHPYVDVVDNRDCITFNDKILRLIQVVCDRLGLPDQDRLSKNSKKRKWLIKGFDESQFPKYEEFSVRHDYLLVGRPDIQVRIRARCQNNRSTYTLTNRRFMKDGSEPIETRMQLNVREYNRYLAMKDKSRVTLHKKRRCFNFGNEYFNLDIFVEPLPPACHGQHLMILETYTTIPKDDPSFVLPPFLEVDREITGEQQYSMYSMSMLGDSKPVFNGLK</sequence>
<dbReference type="GO" id="GO:0070300">
    <property type="term" value="F:phosphatidic acid binding"/>
    <property type="evidence" value="ECO:0007669"/>
    <property type="project" value="TreeGrafter"/>
</dbReference>
<dbReference type="InterPro" id="IPR053227">
    <property type="entry name" value="TRPL-trafficking_regulator"/>
</dbReference>
<accession>A0A915D890</accession>
<dbReference type="PANTHER" id="PTHR34932">
    <property type="entry name" value="TRPL TRANSLOCATION DEFECT PROTEIN 14"/>
    <property type="match status" value="1"/>
</dbReference>
<evidence type="ECO:0000313" key="2">
    <source>
        <dbReference type="WBParaSite" id="jg1710"/>
    </source>
</evidence>
<dbReference type="InterPro" id="IPR033469">
    <property type="entry name" value="CYTH-like_dom_sf"/>
</dbReference>
<dbReference type="GO" id="GO:0005525">
    <property type="term" value="F:GTP binding"/>
    <property type="evidence" value="ECO:0007669"/>
    <property type="project" value="TreeGrafter"/>
</dbReference>
<evidence type="ECO:0000313" key="1">
    <source>
        <dbReference type="Proteomes" id="UP000887574"/>
    </source>
</evidence>
<organism evidence="1 2">
    <name type="scientific">Ditylenchus dipsaci</name>
    <dbReference type="NCBI Taxonomy" id="166011"/>
    <lineage>
        <taxon>Eukaryota</taxon>
        <taxon>Metazoa</taxon>
        <taxon>Ecdysozoa</taxon>
        <taxon>Nematoda</taxon>
        <taxon>Chromadorea</taxon>
        <taxon>Rhabditida</taxon>
        <taxon>Tylenchina</taxon>
        <taxon>Tylenchomorpha</taxon>
        <taxon>Sphaerularioidea</taxon>
        <taxon>Anguinidae</taxon>
        <taxon>Anguininae</taxon>
        <taxon>Ditylenchus</taxon>
    </lineage>
</organism>
<dbReference type="WBParaSite" id="jg1710">
    <property type="protein sequence ID" value="jg1710"/>
    <property type="gene ID" value="jg1710"/>
</dbReference>
<dbReference type="PANTHER" id="PTHR34932:SF1">
    <property type="entry name" value="TRPL TRANSLOCATION DEFECT PROTEIN 14"/>
    <property type="match status" value="1"/>
</dbReference>
<dbReference type="AlphaFoldDB" id="A0A915D890"/>
<dbReference type="Proteomes" id="UP000887574">
    <property type="component" value="Unplaced"/>
</dbReference>
<proteinExistence type="predicted"/>
<dbReference type="SUPFAM" id="SSF55154">
    <property type="entry name" value="CYTH-like phosphatases"/>
    <property type="match status" value="1"/>
</dbReference>
<name>A0A915D890_9BILA</name>
<dbReference type="GO" id="GO:0035091">
    <property type="term" value="F:phosphatidylinositol binding"/>
    <property type="evidence" value="ECO:0007669"/>
    <property type="project" value="TreeGrafter"/>
</dbReference>
<dbReference type="GO" id="GO:0045494">
    <property type="term" value="P:photoreceptor cell maintenance"/>
    <property type="evidence" value="ECO:0007669"/>
    <property type="project" value="TreeGrafter"/>
</dbReference>
<reference evidence="2" key="1">
    <citation type="submission" date="2022-11" db="UniProtKB">
        <authorList>
            <consortium name="WormBaseParasite"/>
        </authorList>
    </citation>
    <scope>IDENTIFICATION</scope>
</reference>
<dbReference type="Gene3D" id="2.40.320.10">
    <property type="entry name" value="Hypothetical Protein Pfu-838710-001"/>
    <property type="match status" value="1"/>
</dbReference>
<keyword evidence="1" id="KW-1185">Reference proteome</keyword>
<protein>
    <submittedName>
        <fullName evidence="2">Uncharacterized protein</fullName>
    </submittedName>
</protein>